<keyword evidence="2" id="KW-1185">Reference proteome</keyword>
<protein>
    <submittedName>
        <fullName evidence="1">Uncharacterized protein</fullName>
    </submittedName>
</protein>
<dbReference type="EnsemblPlants" id="mito8_t00070.1">
    <property type="protein sequence ID" value="mito8_p00070.1"/>
    <property type="gene ID" value="mito8_g00070"/>
</dbReference>
<name>A0A804U5S9_MUSAM</name>
<evidence type="ECO:0000313" key="2">
    <source>
        <dbReference type="Proteomes" id="UP000012960"/>
    </source>
</evidence>
<dbReference type="Gramene" id="mito8_t00070.1">
    <property type="protein sequence ID" value="mito8_p00070.1"/>
    <property type="gene ID" value="mito8_g00070"/>
</dbReference>
<organism evidence="1 2">
    <name type="scientific">Musa acuminata subsp. malaccensis</name>
    <name type="common">Wild banana</name>
    <name type="synonym">Musa malaccensis</name>
    <dbReference type="NCBI Taxonomy" id="214687"/>
    <lineage>
        <taxon>Eukaryota</taxon>
        <taxon>Viridiplantae</taxon>
        <taxon>Streptophyta</taxon>
        <taxon>Embryophyta</taxon>
        <taxon>Tracheophyta</taxon>
        <taxon>Spermatophyta</taxon>
        <taxon>Magnoliopsida</taxon>
        <taxon>Liliopsida</taxon>
        <taxon>Zingiberales</taxon>
        <taxon>Musaceae</taxon>
        <taxon>Musa</taxon>
    </lineage>
</organism>
<proteinExistence type="predicted"/>
<dbReference type="AlphaFoldDB" id="A0A804U5S9"/>
<evidence type="ECO:0000313" key="1">
    <source>
        <dbReference type="EnsemblPlants" id="mito8_p00070.1"/>
    </source>
</evidence>
<dbReference type="InParanoid" id="A0A804U5S9"/>
<accession>A0A804U5S9</accession>
<reference evidence="1" key="1">
    <citation type="submission" date="2021-05" db="UniProtKB">
        <authorList>
            <consortium name="EnsemblPlants"/>
        </authorList>
    </citation>
    <scope>IDENTIFICATION</scope>
    <source>
        <strain evidence="1">subsp. malaccensis</strain>
    </source>
</reference>
<dbReference type="Proteomes" id="UP000012960">
    <property type="component" value="Unplaced"/>
</dbReference>
<sequence length="68" mass="7534">MINITWPSSRGKISFFLAFKWGLPCTNADSQCSLNRARRSHITRLSNPGHFVKALDPLPPTLLVIGLA</sequence>